<evidence type="ECO:0000259" key="4">
    <source>
        <dbReference type="Pfam" id="PF13193"/>
    </source>
</evidence>
<sequence>MTGKPTALGRRIADELVYVGLAARSGVLRADPPWRLARLARSYLRFGMLGALPQLAAGRHPDRAAVLDERGTFTFGELEAHSNAVAHAWRAKGFRPGEGIAILVRNHRGFLVATFAAAKCGARIVLLNTEFAGPQIREVAQREGTHLLVHDEEYTELLTGIDPPRGRFLAWTDSPGTDTLEALAAANPSTPPPKPGVIPKIILLTSGTTGTPKGAPRPEPRSLAPLGAILSKVPFRSGEVTECCAPMFHTLGFAHMLFGVALGSTLVVRRRFDPLSTMDSLEKHGATAMIVVPVMLQRLLELDSAALQRKLALRIIFVAGSQLGADLCRRTTAAFGPVVYNLYGSTEVAYATMATPDDLRVEPGCVGTPVRGAVIRILDENGREVPPGRTGRIFVGNTVQFEGYTGGQHKEIIDGLMSTGDVGHIDANGRLFVDGRDDDMIISGGENLFPGEVEELLATHESIIEAAAIGVPDEKFGQRLRAFVVVRDGATLTEEDVREHVRANLARYKVPRDVVFLDELPRNPTGKVLKRALAERPFKPS</sequence>
<dbReference type="Gene3D" id="3.40.50.12780">
    <property type="entry name" value="N-terminal domain of ligase-like"/>
    <property type="match status" value="1"/>
</dbReference>
<reference evidence="5 6" key="1">
    <citation type="submission" date="2019-02" db="EMBL/GenBank/DDBJ databases">
        <title>Genomic Encyclopedia of Type Strains, Phase IV (KMG-IV): sequencing the most valuable type-strain genomes for metagenomic binning, comparative biology and taxonomic classification.</title>
        <authorList>
            <person name="Goeker M."/>
        </authorList>
    </citation>
    <scope>NUCLEOTIDE SEQUENCE [LARGE SCALE GENOMIC DNA]</scope>
    <source>
        <strain evidence="5 6">DSM 101727</strain>
    </source>
</reference>
<dbReference type="PANTHER" id="PTHR43767">
    <property type="entry name" value="LONG-CHAIN-FATTY-ACID--COA LIGASE"/>
    <property type="match status" value="1"/>
</dbReference>
<dbReference type="OrthoDB" id="56621at2"/>
<feature type="domain" description="AMP-binding enzyme C-terminal" evidence="4">
    <location>
        <begin position="452"/>
        <end position="527"/>
    </location>
</feature>
<evidence type="ECO:0000313" key="5">
    <source>
        <dbReference type="EMBL" id="RZS43490.1"/>
    </source>
</evidence>
<dbReference type="InterPro" id="IPR000873">
    <property type="entry name" value="AMP-dep_synth/lig_dom"/>
</dbReference>
<dbReference type="InterPro" id="IPR042099">
    <property type="entry name" value="ANL_N_sf"/>
</dbReference>
<dbReference type="Pfam" id="PF00501">
    <property type="entry name" value="AMP-binding"/>
    <property type="match status" value="1"/>
</dbReference>
<organism evidence="5 6">
    <name type="scientific">Herbihabitans rhizosphaerae</name>
    <dbReference type="NCBI Taxonomy" id="1872711"/>
    <lineage>
        <taxon>Bacteria</taxon>
        <taxon>Bacillati</taxon>
        <taxon>Actinomycetota</taxon>
        <taxon>Actinomycetes</taxon>
        <taxon>Pseudonocardiales</taxon>
        <taxon>Pseudonocardiaceae</taxon>
        <taxon>Herbihabitans</taxon>
    </lineage>
</organism>
<gene>
    <name evidence="5" type="ORF">EV193_102470</name>
</gene>
<dbReference type="GO" id="GO:0016878">
    <property type="term" value="F:acid-thiol ligase activity"/>
    <property type="evidence" value="ECO:0007669"/>
    <property type="project" value="UniProtKB-ARBA"/>
</dbReference>
<proteinExistence type="inferred from homology"/>
<feature type="domain" description="AMP-dependent synthetase/ligase" evidence="3">
    <location>
        <begin position="56"/>
        <end position="404"/>
    </location>
</feature>
<dbReference type="EMBL" id="SGWQ01000002">
    <property type="protein sequence ID" value="RZS43490.1"/>
    <property type="molecule type" value="Genomic_DNA"/>
</dbReference>
<dbReference type="Proteomes" id="UP000294257">
    <property type="component" value="Unassembled WGS sequence"/>
</dbReference>
<dbReference type="FunFam" id="3.30.300.30:FF:000008">
    <property type="entry name" value="2,3-dihydroxybenzoate-AMP ligase"/>
    <property type="match status" value="1"/>
</dbReference>
<comment type="caution">
    <text evidence="5">The sequence shown here is derived from an EMBL/GenBank/DDBJ whole genome shotgun (WGS) entry which is preliminary data.</text>
</comment>
<dbReference type="Gene3D" id="3.30.300.30">
    <property type="match status" value="1"/>
</dbReference>
<keyword evidence="6" id="KW-1185">Reference proteome</keyword>
<dbReference type="InterPro" id="IPR020845">
    <property type="entry name" value="AMP-binding_CS"/>
</dbReference>
<dbReference type="AlphaFoldDB" id="A0A4Q7L3Z7"/>
<evidence type="ECO:0000259" key="3">
    <source>
        <dbReference type="Pfam" id="PF00501"/>
    </source>
</evidence>
<dbReference type="SUPFAM" id="SSF56801">
    <property type="entry name" value="Acetyl-CoA synthetase-like"/>
    <property type="match status" value="1"/>
</dbReference>
<dbReference type="Pfam" id="PF13193">
    <property type="entry name" value="AMP-binding_C"/>
    <property type="match status" value="1"/>
</dbReference>
<dbReference type="InterPro" id="IPR050237">
    <property type="entry name" value="ATP-dep_AMP-bd_enzyme"/>
</dbReference>
<evidence type="ECO:0000313" key="6">
    <source>
        <dbReference type="Proteomes" id="UP000294257"/>
    </source>
</evidence>
<dbReference type="PANTHER" id="PTHR43767:SF1">
    <property type="entry name" value="NONRIBOSOMAL PEPTIDE SYNTHASE PES1 (EUROFUNG)-RELATED"/>
    <property type="match status" value="1"/>
</dbReference>
<dbReference type="PROSITE" id="PS00455">
    <property type="entry name" value="AMP_BINDING"/>
    <property type="match status" value="1"/>
</dbReference>
<name>A0A4Q7L3Z7_9PSEU</name>
<evidence type="ECO:0000256" key="1">
    <source>
        <dbReference type="ARBA" id="ARBA00006432"/>
    </source>
</evidence>
<dbReference type="InterPro" id="IPR045851">
    <property type="entry name" value="AMP-bd_C_sf"/>
</dbReference>
<keyword evidence="2" id="KW-0436">Ligase</keyword>
<dbReference type="RefSeq" id="WP_130343325.1">
    <property type="nucleotide sequence ID" value="NZ_SGWQ01000002.1"/>
</dbReference>
<protein>
    <submittedName>
        <fullName evidence="5">Fatty-acyl-CoA synthase</fullName>
    </submittedName>
</protein>
<comment type="similarity">
    <text evidence="1">Belongs to the ATP-dependent AMP-binding enzyme family.</text>
</comment>
<evidence type="ECO:0000256" key="2">
    <source>
        <dbReference type="ARBA" id="ARBA00022598"/>
    </source>
</evidence>
<dbReference type="InterPro" id="IPR025110">
    <property type="entry name" value="AMP-bd_C"/>
</dbReference>
<accession>A0A4Q7L3Z7</accession>